<dbReference type="PANTHER" id="PTHR42953:SF3">
    <property type="entry name" value="HIGH-AFFINITY ZINC UPTAKE SYSTEM PROTEIN ZNUA"/>
    <property type="match status" value="1"/>
</dbReference>
<evidence type="ECO:0000256" key="4">
    <source>
        <dbReference type="ARBA" id="ARBA00022833"/>
    </source>
</evidence>
<comment type="similarity">
    <text evidence="1 7">Belongs to the bacterial solute-binding protein 9 family.</text>
</comment>
<evidence type="ECO:0000259" key="9">
    <source>
        <dbReference type="Pfam" id="PF09223"/>
    </source>
</evidence>
<protein>
    <submittedName>
        <fullName evidence="10">Zinc ABC transporter substrate-binding protein AdcA</fullName>
    </submittedName>
</protein>
<dbReference type="Proteomes" id="UP000317430">
    <property type="component" value="Unassembled WGS sequence"/>
</dbReference>
<feature type="coiled-coil region" evidence="8">
    <location>
        <begin position="168"/>
        <end position="199"/>
    </location>
</feature>
<keyword evidence="8" id="KW-0175">Coiled coil</keyword>
<reference evidence="10 11" key="1">
    <citation type="submission" date="2019-08" db="EMBL/GenBank/DDBJ databases">
        <authorList>
            <person name="Lei W."/>
        </authorList>
    </citation>
    <scope>NUCLEOTIDE SEQUENCE [LARGE SCALE GENOMIC DNA]</scope>
    <source>
        <strain evidence="10 11">CCUG 66496</strain>
    </source>
</reference>
<organism evidence="10 11">
    <name type="scientific">Streptococcus cuniculipharyngis</name>
    <dbReference type="NCBI Taxonomy" id="1562651"/>
    <lineage>
        <taxon>Bacteria</taxon>
        <taxon>Bacillati</taxon>
        <taxon>Bacillota</taxon>
        <taxon>Bacilli</taxon>
        <taxon>Lactobacillales</taxon>
        <taxon>Streptococcaceae</taxon>
        <taxon>Streptococcus</taxon>
    </lineage>
</organism>
<dbReference type="Pfam" id="PF01297">
    <property type="entry name" value="ZnuA"/>
    <property type="match status" value="1"/>
</dbReference>
<dbReference type="GO" id="GO:0007155">
    <property type="term" value="P:cell adhesion"/>
    <property type="evidence" value="ECO:0007669"/>
    <property type="project" value="InterPro"/>
</dbReference>
<evidence type="ECO:0000313" key="10">
    <source>
        <dbReference type="EMBL" id="TWS99039.1"/>
    </source>
</evidence>
<dbReference type="SUPFAM" id="SSF53807">
    <property type="entry name" value="Helical backbone' metal receptor"/>
    <property type="match status" value="1"/>
</dbReference>
<dbReference type="Pfam" id="PF09223">
    <property type="entry name" value="ZinT"/>
    <property type="match status" value="1"/>
</dbReference>
<dbReference type="CDD" id="cd01017">
    <property type="entry name" value="AdcA"/>
    <property type="match status" value="1"/>
</dbReference>
<dbReference type="Gene3D" id="3.40.50.1980">
    <property type="entry name" value="Nitrogenase molybdenum iron protein domain"/>
    <property type="match status" value="2"/>
</dbReference>
<accession>A0A5C5SE40</accession>
<keyword evidence="2 7" id="KW-0813">Transport</keyword>
<dbReference type="SUPFAM" id="SSF50814">
    <property type="entry name" value="Lipocalins"/>
    <property type="match status" value="1"/>
</dbReference>
<dbReference type="Gene3D" id="2.40.128.20">
    <property type="match status" value="1"/>
</dbReference>
<evidence type="ECO:0000256" key="3">
    <source>
        <dbReference type="ARBA" id="ARBA00022729"/>
    </source>
</evidence>
<gene>
    <name evidence="10" type="ORF">FRX57_02220</name>
</gene>
<comment type="caution">
    <text evidence="10">The sequence shown here is derived from an EMBL/GenBank/DDBJ whole genome shotgun (WGS) entry which is preliminary data.</text>
</comment>
<evidence type="ECO:0000256" key="2">
    <source>
        <dbReference type="ARBA" id="ARBA00022448"/>
    </source>
</evidence>
<dbReference type="PRINTS" id="PR00690">
    <property type="entry name" value="ADHESNFAMILY"/>
</dbReference>
<keyword evidence="11" id="KW-1185">Reference proteome</keyword>
<keyword evidence="6" id="KW-0406">Ion transport</keyword>
<dbReference type="GO" id="GO:0006829">
    <property type="term" value="P:zinc ion transport"/>
    <property type="evidence" value="ECO:0007669"/>
    <property type="project" value="UniProtKB-KW"/>
</dbReference>
<keyword evidence="5" id="KW-0864">Zinc transport</keyword>
<evidence type="ECO:0000256" key="7">
    <source>
        <dbReference type="RuleBase" id="RU003512"/>
    </source>
</evidence>
<feature type="domain" description="ZinT" evidence="9">
    <location>
        <begin position="322"/>
        <end position="503"/>
    </location>
</feature>
<dbReference type="OrthoDB" id="9810636at2"/>
<dbReference type="InterPro" id="IPR015304">
    <property type="entry name" value="ZinT_dom"/>
</dbReference>
<evidence type="ECO:0000256" key="8">
    <source>
        <dbReference type="SAM" id="Coils"/>
    </source>
</evidence>
<dbReference type="InterPro" id="IPR006129">
    <property type="entry name" value="AdhesinB"/>
</dbReference>
<dbReference type="InterPro" id="IPR050492">
    <property type="entry name" value="Bact_metal-bind_prot9"/>
</dbReference>
<evidence type="ECO:0000256" key="6">
    <source>
        <dbReference type="ARBA" id="ARBA00023065"/>
    </source>
</evidence>
<dbReference type="PANTHER" id="PTHR42953">
    <property type="entry name" value="HIGH-AFFINITY ZINC UPTAKE SYSTEM PROTEIN ZNUA-RELATED"/>
    <property type="match status" value="1"/>
</dbReference>
<dbReference type="InterPro" id="IPR012674">
    <property type="entry name" value="Calycin"/>
</dbReference>
<name>A0A5C5SE40_9STRE</name>
<keyword evidence="3" id="KW-0732">Signal</keyword>
<dbReference type="RefSeq" id="WP_146566195.1">
    <property type="nucleotide sequence ID" value="NZ_VOHL01000001.1"/>
</dbReference>
<proteinExistence type="inferred from homology"/>
<dbReference type="AlphaFoldDB" id="A0A5C5SE40"/>
<dbReference type="EMBL" id="VOHL01000001">
    <property type="protein sequence ID" value="TWS99039.1"/>
    <property type="molecule type" value="Genomic_DNA"/>
</dbReference>
<dbReference type="InterPro" id="IPR006127">
    <property type="entry name" value="ZnuA-like"/>
</dbReference>
<evidence type="ECO:0000313" key="11">
    <source>
        <dbReference type="Proteomes" id="UP000317430"/>
    </source>
</evidence>
<evidence type="ECO:0000256" key="5">
    <source>
        <dbReference type="ARBA" id="ARBA00022906"/>
    </source>
</evidence>
<dbReference type="InterPro" id="IPR006128">
    <property type="entry name" value="Lipoprotein_PsaA-like"/>
</dbReference>
<dbReference type="PRINTS" id="PR00691">
    <property type="entry name" value="ADHESINB"/>
</dbReference>
<evidence type="ECO:0000256" key="1">
    <source>
        <dbReference type="ARBA" id="ARBA00011028"/>
    </source>
</evidence>
<keyword evidence="4" id="KW-0862">Zinc</keyword>
<dbReference type="GO" id="GO:0008270">
    <property type="term" value="F:zinc ion binding"/>
    <property type="evidence" value="ECO:0007669"/>
    <property type="project" value="InterPro"/>
</dbReference>
<sequence length="503" mass="56693">MNTIKTIFSILLVSLVISLFGTGPVRAQEKKQLQVVTSFYPIYEFTKAVVGDTGQVSLLIGAGTEVHEFEPSTKTIAKLQAASDFVYLDDSMETWVEKTRKSLNHKTLTVIKASGNMILAAGTETEEEHASEGHSHAYDPHLWLSPARAQTLVENIRDGLIKAHPELAETLTKNAAKYLEKLQALDKDYREALGQAKQKSFVTQHAAFGYLALDYGLKQVAITGVSADAEPSAKRLVELSRYVKKYQIKYIYFEENASQALAKTLAEEVGVTTAVLNPLESLTKKQIQAGQDYFSVMRANLAALRLTTDLAGKEISPEHNSDQTVEKGYFKDKDIKDRTLADWSGNWQSLYPYLLDGTLDPVWDYKAKSKQDMTAQEYKDYYTKGYQTDVEKISIDGHKKTMTFVQKGVKKTFSYRYVGYKVLTYPKGNRGVRYLFESQDKDAGQFKYVQFSDHGIAPQKAEHFHLFWGSDSQEALFKELENWPTYYPDKLSGHDIAQALVAH</sequence>